<name>A0A859CUV3_9GAMM</name>
<dbReference type="Proteomes" id="UP000509371">
    <property type="component" value="Chromosome"/>
</dbReference>
<dbReference type="RefSeq" id="WP_217909061.1">
    <property type="nucleotide sequence ID" value="NZ_BAAAEF010000013.1"/>
</dbReference>
<organism evidence="1 2">
    <name type="scientific">Marinomonas primoryensis</name>
    <dbReference type="NCBI Taxonomy" id="178399"/>
    <lineage>
        <taxon>Bacteria</taxon>
        <taxon>Pseudomonadati</taxon>
        <taxon>Pseudomonadota</taxon>
        <taxon>Gammaproteobacteria</taxon>
        <taxon>Oceanospirillales</taxon>
        <taxon>Oceanospirillaceae</taxon>
        <taxon>Marinomonas</taxon>
    </lineage>
</organism>
<dbReference type="AlphaFoldDB" id="A0A859CUV3"/>
<proteinExistence type="predicted"/>
<protein>
    <submittedName>
        <fullName evidence="1">Cysteine-rich CWC family protein</fullName>
    </submittedName>
</protein>
<dbReference type="InterPro" id="IPR032720">
    <property type="entry name" value="Cys_rich_CWC"/>
</dbReference>
<dbReference type="EMBL" id="CP054301">
    <property type="protein sequence ID" value="QKK80146.1"/>
    <property type="molecule type" value="Genomic_DNA"/>
</dbReference>
<reference evidence="1 2" key="1">
    <citation type="submission" date="2020-06" db="EMBL/GenBank/DDBJ databases">
        <authorList>
            <person name="Voronona O.L."/>
            <person name="Aksenova E.I."/>
            <person name="Kunda M.S."/>
            <person name="Semenov A.N."/>
            <person name="Ryzhova N."/>
        </authorList>
    </citation>
    <scope>NUCLEOTIDE SEQUENCE [LARGE SCALE GENOMIC DNA]</scope>
    <source>
        <strain evidence="1 2">MPKMM3633</strain>
    </source>
</reference>
<sequence length="73" mass="8098">MNVCPFCLDGNACAVASDQACWCFNESIPTGLLDLLEGDDLNKKCVCQNCIAEYKKSPAKFEVKLRHNRNVSD</sequence>
<evidence type="ECO:0000313" key="1">
    <source>
        <dbReference type="EMBL" id="QKK80146.1"/>
    </source>
</evidence>
<evidence type="ECO:0000313" key="2">
    <source>
        <dbReference type="Proteomes" id="UP000509371"/>
    </source>
</evidence>
<gene>
    <name evidence="1" type="ORF">MP3633_1412</name>
</gene>
<dbReference type="Pfam" id="PF14375">
    <property type="entry name" value="Cys_rich_CWC"/>
    <property type="match status" value="1"/>
</dbReference>
<dbReference type="KEGG" id="mpri:MP3633_1412"/>
<accession>A0A859CUV3</accession>